<dbReference type="AlphaFoldDB" id="A0A9D4CTA7"/>
<keyword evidence="3" id="KW-1185">Reference proteome</keyword>
<protein>
    <submittedName>
        <fullName evidence="2">Uncharacterized protein</fullName>
    </submittedName>
</protein>
<dbReference type="Proteomes" id="UP000828390">
    <property type="component" value="Unassembled WGS sequence"/>
</dbReference>
<comment type="caution">
    <text evidence="2">The sequence shown here is derived from an EMBL/GenBank/DDBJ whole genome shotgun (WGS) entry which is preliminary data.</text>
</comment>
<gene>
    <name evidence="2" type="ORF">DPMN_055808</name>
</gene>
<evidence type="ECO:0000256" key="1">
    <source>
        <dbReference type="SAM" id="MobiDB-lite"/>
    </source>
</evidence>
<sequence length="54" mass="5693">MNRESPASTGTAPGTTGAHKDPGRFAATPQLSPVVPRWNPGECRQNPGTAKVHR</sequence>
<feature type="region of interest" description="Disordered" evidence="1">
    <location>
        <begin position="1"/>
        <end position="54"/>
    </location>
</feature>
<feature type="compositionally biased region" description="Low complexity" evidence="1">
    <location>
        <begin position="1"/>
        <end position="17"/>
    </location>
</feature>
<reference evidence="2" key="1">
    <citation type="journal article" date="2019" name="bioRxiv">
        <title>The Genome of the Zebra Mussel, Dreissena polymorpha: A Resource for Invasive Species Research.</title>
        <authorList>
            <person name="McCartney M.A."/>
            <person name="Auch B."/>
            <person name="Kono T."/>
            <person name="Mallez S."/>
            <person name="Zhang Y."/>
            <person name="Obille A."/>
            <person name="Becker A."/>
            <person name="Abrahante J.E."/>
            <person name="Garbe J."/>
            <person name="Badalamenti J.P."/>
            <person name="Herman A."/>
            <person name="Mangelson H."/>
            <person name="Liachko I."/>
            <person name="Sullivan S."/>
            <person name="Sone E.D."/>
            <person name="Koren S."/>
            <person name="Silverstein K.A.T."/>
            <person name="Beckman K.B."/>
            <person name="Gohl D.M."/>
        </authorList>
    </citation>
    <scope>NUCLEOTIDE SEQUENCE</scope>
    <source>
        <strain evidence="2">Duluth1</strain>
        <tissue evidence="2">Whole animal</tissue>
    </source>
</reference>
<reference evidence="2" key="2">
    <citation type="submission" date="2020-11" db="EMBL/GenBank/DDBJ databases">
        <authorList>
            <person name="McCartney M.A."/>
            <person name="Auch B."/>
            <person name="Kono T."/>
            <person name="Mallez S."/>
            <person name="Becker A."/>
            <person name="Gohl D.M."/>
            <person name="Silverstein K.A.T."/>
            <person name="Koren S."/>
            <person name="Bechman K.B."/>
            <person name="Herman A."/>
            <person name="Abrahante J.E."/>
            <person name="Garbe J."/>
        </authorList>
    </citation>
    <scope>NUCLEOTIDE SEQUENCE</scope>
    <source>
        <strain evidence="2">Duluth1</strain>
        <tissue evidence="2">Whole animal</tissue>
    </source>
</reference>
<accession>A0A9D4CTA7</accession>
<organism evidence="2 3">
    <name type="scientific">Dreissena polymorpha</name>
    <name type="common">Zebra mussel</name>
    <name type="synonym">Mytilus polymorpha</name>
    <dbReference type="NCBI Taxonomy" id="45954"/>
    <lineage>
        <taxon>Eukaryota</taxon>
        <taxon>Metazoa</taxon>
        <taxon>Spiralia</taxon>
        <taxon>Lophotrochozoa</taxon>
        <taxon>Mollusca</taxon>
        <taxon>Bivalvia</taxon>
        <taxon>Autobranchia</taxon>
        <taxon>Heteroconchia</taxon>
        <taxon>Euheterodonta</taxon>
        <taxon>Imparidentia</taxon>
        <taxon>Neoheterodontei</taxon>
        <taxon>Myida</taxon>
        <taxon>Dreissenoidea</taxon>
        <taxon>Dreissenidae</taxon>
        <taxon>Dreissena</taxon>
    </lineage>
</organism>
<dbReference type="EMBL" id="JAIWYP010000012">
    <property type="protein sequence ID" value="KAH3729830.1"/>
    <property type="molecule type" value="Genomic_DNA"/>
</dbReference>
<evidence type="ECO:0000313" key="3">
    <source>
        <dbReference type="Proteomes" id="UP000828390"/>
    </source>
</evidence>
<proteinExistence type="predicted"/>
<evidence type="ECO:0000313" key="2">
    <source>
        <dbReference type="EMBL" id="KAH3729830.1"/>
    </source>
</evidence>
<name>A0A9D4CTA7_DREPO</name>